<feature type="region of interest" description="Disordered" evidence="2">
    <location>
        <begin position="292"/>
        <end position="341"/>
    </location>
</feature>
<evidence type="ECO:0000313" key="3">
    <source>
        <dbReference type="EMBL" id="KAF4678921.1"/>
    </source>
</evidence>
<protein>
    <submittedName>
        <fullName evidence="3">Uncharacterized protein</fullName>
    </submittedName>
</protein>
<gene>
    <name evidence="3" type="ORF">FOZ60_015881</name>
</gene>
<organism evidence="3 4">
    <name type="scientific">Perkinsus olseni</name>
    <name type="common">Perkinsus atlanticus</name>
    <dbReference type="NCBI Taxonomy" id="32597"/>
    <lineage>
        <taxon>Eukaryota</taxon>
        <taxon>Sar</taxon>
        <taxon>Alveolata</taxon>
        <taxon>Perkinsozoa</taxon>
        <taxon>Perkinsea</taxon>
        <taxon>Perkinsida</taxon>
        <taxon>Perkinsidae</taxon>
        <taxon>Perkinsus</taxon>
    </lineage>
</organism>
<dbReference type="Proteomes" id="UP000541610">
    <property type="component" value="Unassembled WGS sequence"/>
</dbReference>
<evidence type="ECO:0000313" key="4">
    <source>
        <dbReference type="Proteomes" id="UP000541610"/>
    </source>
</evidence>
<name>A0A7J6N7Q3_PEROL</name>
<evidence type="ECO:0000256" key="1">
    <source>
        <dbReference type="SAM" id="Coils"/>
    </source>
</evidence>
<sequence length="459" mass="50710">MTTLAAEIKARLKEDRKEMQAMLREVNDMSSTNYAEASTSANMDRQFIESSARLLQQELSQSLERVLQSMQDAFNDNIRSLGPGSDRSGGTLEVKEELAMALAECLEVQRLERSRFAETIEYLSSEVDTRIKKEVELVEASRTCAERAVLQQHLERIRNVDAVDAHKAQLLQLVKDIGGSLEEANASNRKIDTAVNTIAKRLEETYKEQISGKGIDQWMVKLRQVAYSGEKLGRGEAPPRGSEAGELLARISLCPYLGCGKEPRARRNFFGASKWVSCTCSLHTVKYEPECQGTTSADTQDGDAEKLDQSSAPKPLTESLEGKHESLTGPGSGPKRSGCETGYHPSPRSLIPFCNASSISKCALSVGTLRATRIGWCDPPNGENVRIYVYAPLGSRCVKCNAGPGRLTINNASKVKLVFSVPWIYLTQGVTLKCKDCEAFFSSHHINYVRTSNVRRCMQ</sequence>
<accession>A0A7J6N7Q3</accession>
<feature type="coiled-coil region" evidence="1">
    <location>
        <begin position="5"/>
        <end position="32"/>
    </location>
</feature>
<dbReference type="EMBL" id="JABANP010000814">
    <property type="protein sequence ID" value="KAF4678921.1"/>
    <property type="molecule type" value="Genomic_DNA"/>
</dbReference>
<reference evidence="3 4" key="1">
    <citation type="submission" date="2020-04" db="EMBL/GenBank/DDBJ databases">
        <title>Perkinsus olseni comparative genomics.</title>
        <authorList>
            <person name="Bogema D.R."/>
        </authorList>
    </citation>
    <scope>NUCLEOTIDE SEQUENCE [LARGE SCALE GENOMIC DNA]</scope>
    <source>
        <strain evidence="3">00978-12</strain>
    </source>
</reference>
<proteinExistence type="predicted"/>
<evidence type="ECO:0000256" key="2">
    <source>
        <dbReference type="SAM" id="MobiDB-lite"/>
    </source>
</evidence>
<keyword evidence="1" id="KW-0175">Coiled coil</keyword>
<dbReference type="AlphaFoldDB" id="A0A7J6N7Q3"/>
<comment type="caution">
    <text evidence="3">The sequence shown here is derived from an EMBL/GenBank/DDBJ whole genome shotgun (WGS) entry which is preliminary data.</text>
</comment>